<feature type="domain" description="Glycosyl transferase family 1" evidence="2">
    <location>
        <begin position="187"/>
        <end position="304"/>
    </location>
</feature>
<dbReference type="STRING" id="1792290.MSP8886_00776"/>
<accession>A0A1A8T7A0</accession>
<keyword evidence="1 3" id="KW-0808">Transferase</keyword>
<proteinExistence type="predicted"/>
<keyword evidence="4" id="KW-1185">Reference proteome</keyword>
<evidence type="ECO:0000259" key="2">
    <source>
        <dbReference type="Pfam" id="PF00534"/>
    </source>
</evidence>
<dbReference type="OrthoDB" id="9775208at2"/>
<keyword evidence="3" id="KW-0328">Glycosyltransferase</keyword>
<dbReference type="GO" id="GO:0016757">
    <property type="term" value="F:glycosyltransferase activity"/>
    <property type="evidence" value="ECO:0007669"/>
    <property type="project" value="UniProtKB-KW"/>
</dbReference>
<dbReference type="EC" id="2.4.1.-" evidence="3"/>
<gene>
    <name evidence="3" type="primary">mgs</name>
    <name evidence="3" type="ORF">MSP8886_00776</name>
</gene>
<dbReference type="InterPro" id="IPR001296">
    <property type="entry name" value="Glyco_trans_1"/>
</dbReference>
<sequence length="359" mass="40661">MICFLVPSLKDSSPIRAAIDLALNVKESKVLVFVLDDFSIDDLNYIKINKAGINVFSAHWQGWSDIFRVLNKINEVLKYDNGVIVSFLFRADVVLSLLKTHFKKVSSLRNSFWEEYVSDYGLIKGKMYSFFHLKALKEMDKVVVMTPEVVSSMRKFGVKKHCLVQIENYLDIDRLNLIKDVTVDFGFDNVNPVFVSVSSFTPRKRIPELVESFFKYLESGGQANLALLGEGPDFQKVKNIVDSKKNLSSSVKFLGQVKDAVPYIKAADVFVLSSSSEGISRAFMEALYFHKKCLVSRISSNEYIGRGEGVFFFDDFDGLCDGFSLVLNYDGLPSKLTDCFLPCTGRKRYIDTFLSLNKN</sequence>
<dbReference type="Gene3D" id="3.40.50.2000">
    <property type="entry name" value="Glycogen Phosphorylase B"/>
    <property type="match status" value="2"/>
</dbReference>
<dbReference type="AlphaFoldDB" id="A0A1A8T7A0"/>
<dbReference type="Proteomes" id="UP000092544">
    <property type="component" value="Unassembled WGS sequence"/>
</dbReference>
<dbReference type="GO" id="GO:0009103">
    <property type="term" value="P:lipopolysaccharide biosynthetic process"/>
    <property type="evidence" value="ECO:0007669"/>
    <property type="project" value="TreeGrafter"/>
</dbReference>
<evidence type="ECO:0000313" key="4">
    <source>
        <dbReference type="Proteomes" id="UP000092544"/>
    </source>
</evidence>
<dbReference type="PANTHER" id="PTHR46401:SF2">
    <property type="entry name" value="GLYCOSYLTRANSFERASE WBBK-RELATED"/>
    <property type="match status" value="1"/>
</dbReference>
<dbReference type="Pfam" id="PF00534">
    <property type="entry name" value="Glycos_transf_1"/>
    <property type="match status" value="1"/>
</dbReference>
<name>A0A1A8T7A0_9GAMM</name>
<evidence type="ECO:0000256" key="1">
    <source>
        <dbReference type="ARBA" id="ARBA00022679"/>
    </source>
</evidence>
<dbReference type="SUPFAM" id="SSF53756">
    <property type="entry name" value="UDP-Glycosyltransferase/glycogen phosphorylase"/>
    <property type="match status" value="1"/>
</dbReference>
<dbReference type="PANTHER" id="PTHR46401">
    <property type="entry name" value="GLYCOSYLTRANSFERASE WBBK-RELATED"/>
    <property type="match status" value="1"/>
</dbReference>
<protein>
    <submittedName>
        <fullName evidence="3">Alpha-monoglucosyldiacylglycerol synthase</fullName>
        <ecNumber evidence="3">2.4.1.-</ecNumber>
    </submittedName>
</protein>
<evidence type="ECO:0000313" key="3">
    <source>
        <dbReference type="EMBL" id="SBS27010.1"/>
    </source>
</evidence>
<dbReference type="EMBL" id="FLOB01000001">
    <property type="protein sequence ID" value="SBS27010.1"/>
    <property type="molecule type" value="Genomic_DNA"/>
</dbReference>
<reference evidence="3 4" key="1">
    <citation type="submission" date="2016-06" db="EMBL/GenBank/DDBJ databases">
        <authorList>
            <person name="Kjaerup R.B."/>
            <person name="Dalgaard T.S."/>
            <person name="Juul-Madsen H.R."/>
        </authorList>
    </citation>
    <scope>NUCLEOTIDE SEQUENCE [LARGE SCALE GENOMIC DNA]</scope>
    <source>
        <strain evidence="3 4">CECT 8886</strain>
    </source>
</reference>
<organism evidence="3 4">
    <name type="scientific">Marinomonas spartinae</name>
    <dbReference type="NCBI Taxonomy" id="1792290"/>
    <lineage>
        <taxon>Bacteria</taxon>
        <taxon>Pseudomonadati</taxon>
        <taxon>Pseudomonadota</taxon>
        <taxon>Gammaproteobacteria</taxon>
        <taxon>Oceanospirillales</taxon>
        <taxon>Oceanospirillaceae</taxon>
        <taxon>Marinomonas</taxon>
    </lineage>
</organism>
<dbReference type="RefSeq" id="WP_067012813.1">
    <property type="nucleotide sequence ID" value="NZ_FLOB01000001.1"/>
</dbReference>